<name>A0A2G8KES8_STIJA</name>
<dbReference type="Proteomes" id="UP000230750">
    <property type="component" value="Unassembled WGS sequence"/>
</dbReference>
<dbReference type="EMBL" id="MRZV01000641">
    <property type="protein sequence ID" value="PIK46491.1"/>
    <property type="molecule type" value="Genomic_DNA"/>
</dbReference>
<protein>
    <submittedName>
        <fullName evidence="1">Uncharacterized protein</fullName>
    </submittedName>
</protein>
<sequence>MQYLETLESCFKNDKVVLDGDSHLQKAALVLEPQFSDNGWQIKAGGRGVYFNEAASFGEEYLQRKLEPHFVPGFMLVGLEDGTYDQLQEQERYDTWVINTGHWDFRDTTLAEYIQRVKLLFEKFDRFRKKFGTKLVWNGTPPYSYNNHGWKDLEQRTNIKIALADVTVKTLCVKYNVTFVPFFELAYPFYKLSCDSHHYVCPGRFCPIGAAQLDLLLQTVCM</sequence>
<proteinExistence type="predicted"/>
<organism evidence="1 2">
    <name type="scientific">Stichopus japonicus</name>
    <name type="common">Sea cucumber</name>
    <dbReference type="NCBI Taxonomy" id="307972"/>
    <lineage>
        <taxon>Eukaryota</taxon>
        <taxon>Metazoa</taxon>
        <taxon>Echinodermata</taxon>
        <taxon>Eleutherozoa</taxon>
        <taxon>Echinozoa</taxon>
        <taxon>Holothuroidea</taxon>
        <taxon>Aspidochirotacea</taxon>
        <taxon>Aspidochirotida</taxon>
        <taxon>Stichopodidae</taxon>
        <taxon>Apostichopus</taxon>
    </lineage>
</organism>
<dbReference type="InterPro" id="IPR036514">
    <property type="entry name" value="SGNH_hydro_sf"/>
</dbReference>
<evidence type="ECO:0000313" key="1">
    <source>
        <dbReference type="EMBL" id="PIK46491.1"/>
    </source>
</evidence>
<dbReference type="AlphaFoldDB" id="A0A2G8KES8"/>
<keyword evidence="2" id="KW-1185">Reference proteome</keyword>
<dbReference type="SUPFAM" id="SSF52266">
    <property type="entry name" value="SGNH hydrolase"/>
    <property type="match status" value="1"/>
</dbReference>
<gene>
    <name evidence="1" type="ORF">BSL78_16652</name>
</gene>
<dbReference type="Gene3D" id="3.40.50.1110">
    <property type="entry name" value="SGNH hydrolase"/>
    <property type="match status" value="1"/>
</dbReference>
<evidence type="ECO:0000313" key="2">
    <source>
        <dbReference type="Proteomes" id="UP000230750"/>
    </source>
</evidence>
<comment type="caution">
    <text evidence="1">The sequence shown here is derived from an EMBL/GenBank/DDBJ whole genome shotgun (WGS) entry which is preliminary data.</text>
</comment>
<dbReference type="OrthoDB" id="10445382at2759"/>
<reference evidence="1 2" key="1">
    <citation type="journal article" date="2017" name="PLoS Biol.">
        <title>The sea cucumber genome provides insights into morphological evolution and visceral regeneration.</title>
        <authorList>
            <person name="Zhang X."/>
            <person name="Sun L."/>
            <person name="Yuan J."/>
            <person name="Sun Y."/>
            <person name="Gao Y."/>
            <person name="Zhang L."/>
            <person name="Li S."/>
            <person name="Dai H."/>
            <person name="Hamel J.F."/>
            <person name="Liu C."/>
            <person name="Yu Y."/>
            <person name="Liu S."/>
            <person name="Lin W."/>
            <person name="Guo K."/>
            <person name="Jin S."/>
            <person name="Xu P."/>
            <person name="Storey K.B."/>
            <person name="Huan P."/>
            <person name="Zhang T."/>
            <person name="Zhou Y."/>
            <person name="Zhang J."/>
            <person name="Lin C."/>
            <person name="Li X."/>
            <person name="Xing L."/>
            <person name="Huo D."/>
            <person name="Sun M."/>
            <person name="Wang L."/>
            <person name="Mercier A."/>
            <person name="Li F."/>
            <person name="Yang H."/>
            <person name="Xiang J."/>
        </authorList>
    </citation>
    <scope>NUCLEOTIDE SEQUENCE [LARGE SCALE GENOMIC DNA]</scope>
    <source>
        <strain evidence="1">Shaxun</strain>
        <tissue evidence="1">Muscle</tissue>
    </source>
</reference>
<accession>A0A2G8KES8</accession>